<reference evidence="1" key="1">
    <citation type="submission" date="2021-12" db="EMBL/GenBank/DDBJ databases">
        <authorList>
            <person name="King R."/>
        </authorList>
    </citation>
    <scope>NUCLEOTIDE SEQUENCE</scope>
</reference>
<evidence type="ECO:0000313" key="2">
    <source>
        <dbReference type="Proteomes" id="UP001153714"/>
    </source>
</evidence>
<reference evidence="1" key="2">
    <citation type="submission" date="2022-10" db="EMBL/GenBank/DDBJ databases">
        <authorList>
            <consortium name="ENA_rothamsted_submissions"/>
            <consortium name="culmorum"/>
            <person name="King R."/>
        </authorList>
    </citation>
    <scope>NUCLEOTIDE SEQUENCE</scope>
</reference>
<evidence type="ECO:0000313" key="1">
    <source>
        <dbReference type="EMBL" id="CAG9793476.1"/>
    </source>
</evidence>
<dbReference type="Proteomes" id="UP001153714">
    <property type="component" value="Chromosome 5"/>
</dbReference>
<dbReference type="OrthoDB" id="7455301at2759"/>
<name>A0A9N9RBK8_9NEOP</name>
<sequence>MTTNAILTTKPLSTVMSELTESRETKYTDIIVTESTITTVEPKKITSTETEKLPFHTCGCATANTISTTESTTTTKFIEPTAETTLESTTTTSTIITTEKPVTQTCGCATATNPMTQTFLSSEITTSNVTESNPSASQAIDTINVTKNLTESTKSMHFVTCGCATATALTTTIATTTTPVTSTTTTPATMTTTIPANTSITTTTPANITTTTSETLANTTKVTELVTTKVTEPTEGEQNSSVTCDGFPKDCNRPSTWETTSEGETRDFFQILKARYGRRAMLLADTTHWPTRLGFFIKKNTGNKFIFGNHNEIRK</sequence>
<accession>A0A9N9RBK8</accession>
<dbReference type="EMBL" id="OU893336">
    <property type="protein sequence ID" value="CAG9793476.1"/>
    <property type="molecule type" value="Genomic_DNA"/>
</dbReference>
<organism evidence="1 2">
    <name type="scientific">Diatraea saccharalis</name>
    <name type="common">sugarcane borer</name>
    <dbReference type="NCBI Taxonomy" id="40085"/>
    <lineage>
        <taxon>Eukaryota</taxon>
        <taxon>Metazoa</taxon>
        <taxon>Ecdysozoa</taxon>
        <taxon>Arthropoda</taxon>
        <taxon>Hexapoda</taxon>
        <taxon>Insecta</taxon>
        <taxon>Pterygota</taxon>
        <taxon>Neoptera</taxon>
        <taxon>Endopterygota</taxon>
        <taxon>Lepidoptera</taxon>
        <taxon>Glossata</taxon>
        <taxon>Ditrysia</taxon>
        <taxon>Pyraloidea</taxon>
        <taxon>Crambidae</taxon>
        <taxon>Crambinae</taxon>
        <taxon>Diatraea</taxon>
    </lineage>
</organism>
<protein>
    <submittedName>
        <fullName evidence="1">Uncharacterized protein</fullName>
    </submittedName>
</protein>
<dbReference type="AlphaFoldDB" id="A0A9N9RBK8"/>
<keyword evidence="2" id="KW-1185">Reference proteome</keyword>
<gene>
    <name evidence="1" type="ORF">DIATSA_LOCUS10911</name>
</gene>
<proteinExistence type="predicted"/>